<feature type="domain" description="NmrA-like" evidence="4">
    <location>
        <begin position="8"/>
        <end position="301"/>
    </location>
</feature>
<dbReference type="Proteomes" id="UP000030711">
    <property type="component" value="Unassembled WGS sequence"/>
</dbReference>
<dbReference type="CDD" id="cd05259">
    <property type="entry name" value="PCBER_SDR_a"/>
    <property type="match status" value="1"/>
</dbReference>
<evidence type="ECO:0000259" key="4">
    <source>
        <dbReference type="Pfam" id="PF05368"/>
    </source>
</evidence>
<dbReference type="GO" id="GO:0009807">
    <property type="term" value="P:lignan biosynthetic process"/>
    <property type="evidence" value="ECO:0000318"/>
    <property type="project" value="GO_Central"/>
</dbReference>
<dbReference type="InterPro" id="IPR050608">
    <property type="entry name" value="NmrA-type/Isoflavone_red_sf"/>
</dbReference>
<accession>A0A058ZTC6</accession>
<protein>
    <recommendedName>
        <fullName evidence="4">NmrA-like domain-containing protein</fullName>
    </recommendedName>
</protein>
<organism evidence="6">
    <name type="scientific">Eucalyptus grandis</name>
    <name type="common">Flooded gum</name>
    <dbReference type="NCBI Taxonomy" id="71139"/>
    <lineage>
        <taxon>Eukaryota</taxon>
        <taxon>Viridiplantae</taxon>
        <taxon>Streptophyta</taxon>
        <taxon>Embryophyta</taxon>
        <taxon>Tracheophyta</taxon>
        <taxon>Spermatophyta</taxon>
        <taxon>Magnoliopsida</taxon>
        <taxon>eudicotyledons</taxon>
        <taxon>Gunneridae</taxon>
        <taxon>Pentapetalae</taxon>
        <taxon>rosids</taxon>
        <taxon>malvids</taxon>
        <taxon>Myrtales</taxon>
        <taxon>Myrtaceae</taxon>
        <taxon>Myrtoideae</taxon>
        <taxon>Eucalypteae</taxon>
        <taxon>Eucalyptus</taxon>
    </lineage>
</organism>
<dbReference type="InterPro" id="IPR036291">
    <property type="entry name" value="NAD(P)-bd_dom_sf"/>
</dbReference>
<feature type="transmembrane region" description="Helical" evidence="3">
    <location>
        <begin position="146"/>
        <end position="168"/>
    </location>
</feature>
<dbReference type="OMA" id="FHRVCDN"/>
<dbReference type="Gene3D" id="3.40.50.720">
    <property type="entry name" value="NAD(P)-binding Rossmann-like Domain"/>
    <property type="match status" value="1"/>
</dbReference>
<dbReference type="Gene3D" id="3.90.25.10">
    <property type="entry name" value="UDP-galactose 4-epimerase, domain 1"/>
    <property type="match status" value="1"/>
</dbReference>
<dbReference type="InterPro" id="IPR008030">
    <property type="entry name" value="NmrA-like"/>
</dbReference>
<evidence type="ECO:0000313" key="7">
    <source>
        <dbReference type="Proteomes" id="UP000030711"/>
    </source>
</evidence>
<sequence>MAREAEPSRILIFGGTGYIGKHIARASVAFGHPTCIYARPAGPRTKPLNLNLRREFRSTGIRIIEGELDEHEKIVTALKQVDIVISALAYPQVPDQLKIIDAIVAAGNIKRFVPSDFGCEEDKITPLPPFEEFLEKKRKIRRATEAAGIPFTFVATNCLAAYFINVLLHPHNPHDEIVVYGDGEANAVLNYEEDVGKYTIKVANDPRACNRVVSYRPKPSIISQHQLISLWEEKTGRSFKRVYVPEEDLVKLSQTLPPPENIPVSILHSIFVKGDLMSYEIDDDDLEVSTMYPEMQLTTIDQLLNIFLTDPPEPARAAFG</sequence>
<dbReference type="InParanoid" id="A0A058ZTC6"/>
<evidence type="ECO:0000313" key="6">
    <source>
        <dbReference type="EMBL" id="KCW44295.1"/>
    </source>
</evidence>
<dbReference type="eggNOG" id="ENOG502QU4V">
    <property type="taxonomic scope" value="Eukaryota"/>
</dbReference>
<dbReference type="PANTHER" id="PTHR43349">
    <property type="entry name" value="PINORESINOL REDUCTASE-RELATED"/>
    <property type="match status" value="1"/>
</dbReference>
<keyword evidence="3" id="KW-0812">Transmembrane</keyword>
<keyword evidence="7" id="KW-1185">Reference proteome</keyword>
<keyword evidence="3" id="KW-1133">Transmembrane helix</keyword>
<dbReference type="SUPFAM" id="SSF51735">
    <property type="entry name" value="NAD(P)-binding Rossmann-fold domains"/>
    <property type="match status" value="1"/>
</dbReference>
<name>A0A058ZTC6_EUCGR</name>
<dbReference type="Pfam" id="PF05368">
    <property type="entry name" value="NmrA"/>
    <property type="match status" value="1"/>
</dbReference>
<dbReference type="AlphaFoldDB" id="A0A058ZTC6"/>
<dbReference type="PANTHER" id="PTHR43349:SF9">
    <property type="entry name" value="PHENYLCOUMARAN BENZYLIC ETHER REDUCTASE-LIKE PROTEIN"/>
    <property type="match status" value="1"/>
</dbReference>
<dbReference type="STRING" id="71139.A0A058ZTC6"/>
<evidence type="ECO:0000256" key="3">
    <source>
        <dbReference type="SAM" id="Phobius"/>
    </source>
</evidence>
<reference evidence="5" key="2">
    <citation type="journal article" date="2014" name="Nature">
        <title>The genome of Eucalyptus grandis.</title>
        <authorList>
            <person name="Myburg A.A."/>
            <person name="Grattapaglia D."/>
            <person name="Tuskan G.A."/>
            <person name="Hellsten U."/>
            <person name="Hayes R.D."/>
            <person name="Grimwood J."/>
            <person name="Jenkins J."/>
            <person name="Lindquist E."/>
            <person name="Tice H."/>
            <person name="Bauer D."/>
            <person name="Goodstein D.M."/>
            <person name="Dubchak I."/>
            <person name="Poliakov A."/>
            <person name="Mizrachi E."/>
            <person name="Kullan A.R."/>
            <person name="Hussey S.G."/>
            <person name="Pinard D."/>
            <person name="van der Merwe K."/>
            <person name="Singh P."/>
            <person name="van Jaarsveld I."/>
            <person name="Silva-Junior O.B."/>
            <person name="Togawa R.C."/>
            <person name="Pappas M.R."/>
            <person name="Faria D.A."/>
            <person name="Sansaloni C.P."/>
            <person name="Petroli C.D."/>
            <person name="Yang X."/>
            <person name="Ranjan P."/>
            <person name="Tschaplinski T.J."/>
            <person name="Ye C.Y."/>
            <person name="Li T."/>
            <person name="Sterck L."/>
            <person name="Vanneste K."/>
            <person name="Murat F."/>
            <person name="Soler M."/>
            <person name="Clemente H.S."/>
            <person name="Saidi N."/>
            <person name="Cassan-Wang H."/>
            <person name="Dunand C."/>
            <person name="Hefer C.A."/>
            <person name="Bornberg-Bauer E."/>
            <person name="Kersting A.R."/>
            <person name="Vining K."/>
            <person name="Amarasinghe V."/>
            <person name="Ranik M."/>
            <person name="Naithani S."/>
            <person name="Elser J."/>
            <person name="Boyd A.E."/>
            <person name="Liston A."/>
            <person name="Spatafora J.W."/>
            <person name="Dharmwardhana P."/>
            <person name="Raja R."/>
            <person name="Sullivan C."/>
            <person name="Romanel E."/>
            <person name="Alves-Ferreira M."/>
            <person name="Kulheim C."/>
            <person name="Foley W."/>
            <person name="Carocha V."/>
            <person name="Paiva J."/>
            <person name="Kudrna D."/>
            <person name="Brommonschenkel S.H."/>
            <person name="Pasquali G."/>
            <person name="Byrne M."/>
            <person name="Rigault P."/>
            <person name="Tibbits J."/>
            <person name="Spokevicius A."/>
            <person name="Jones R.C."/>
            <person name="Steane D.A."/>
            <person name="Vaillancourt R.E."/>
            <person name="Potts B.M."/>
            <person name="Joubert F."/>
            <person name="Barry K."/>
            <person name="Pappas G.J."/>
            <person name="Strauss S.H."/>
            <person name="Jaiswal P."/>
            <person name="Grima-Pettenati J."/>
            <person name="Salse J."/>
            <person name="Van de Peer Y."/>
            <person name="Rokhsar D.S."/>
            <person name="Schmutz J."/>
        </authorList>
    </citation>
    <scope>NUCLEOTIDE SEQUENCE</scope>
    <source>
        <tissue evidence="5">Leaf extractions</tissue>
    </source>
</reference>
<keyword evidence="1" id="KW-0521">NADP</keyword>
<dbReference type="EMBL" id="MU848966">
    <property type="protein sequence ID" value="KAK2631922.1"/>
    <property type="molecule type" value="Genomic_DNA"/>
</dbReference>
<dbReference type="OrthoDB" id="419598at2759"/>
<evidence type="ECO:0000256" key="2">
    <source>
        <dbReference type="ARBA" id="ARBA00023002"/>
    </source>
</evidence>
<dbReference type="KEGG" id="egr:104430471"/>
<gene>
    <name evidence="6" type="ORF">EUGRSUZ_L02265</name>
</gene>
<dbReference type="Gramene" id="KCW44295">
    <property type="protein sequence ID" value="KCW44295"/>
    <property type="gene ID" value="EUGRSUZ_L02265"/>
</dbReference>
<dbReference type="GO" id="GO:0050664">
    <property type="term" value="F:oxidoreductase activity, acting on NAD(P)H, oxygen as acceptor"/>
    <property type="evidence" value="ECO:0000318"/>
    <property type="project" value="GO_Central"/>
</dbReference>
<keyword evidence="2" id="KW-0560">Oxidoreductase</keyword>
<evidence type="ECO:0000313" key="5">
    <source>
        <dbReference type="EMBL" id="KAK2631922.1"/>
    </source>
</evidence>
<dbReference type="InterPro" id="IPR045312">
    <property type="entry name" value="PCBER-like"/>
</dbReference>
<keyword evidence="3" id="KW-0472">Membrane</keyword>
<dbReference type="EMBL" id="KK199483">
    <property type="protein sequence ID" value="KCW44295.1"/>
    <property type="molecule type" value="Genomic_DNA"/>
</dbReference>
<reference evidence="5" key="4">
    <citation type="submission" date="2023-07" db="EMBL/GenBank/DDBJ databases">
        <authorList>
            <person name="Myburg A.A."/>
            <person name="Grattapaglia D."/>
            <person name="Tuskan G.A."/>
            <person name="Hellsten U."/>
            <person name="Hayes R.D."/>
            <person name="Grimwood J."/>
            <person name="Jenkins J."/>
            <person name="Lindquist E."/>
            <person name="Tice H."/>
            <person name="Bauer D."/>
            <person name="Goodstein D.M."/>
            <person name="Dubchak I."/>
            <person name="Poliakov A."/>
            <person name="Mizrachi E."/>
            <person name="Kullan A.R."/>
            <person name="Hussey S.G."/>
            <person name="Pinard D."/>
            <person name="Van D.M."/>
            <person name="Singh P."/>
            <person name="Van J.I."/>
            <person name="Silva-Junior O.B."/>
            <person name="Togawa R.C."/>
            <person name="Pappas M.R."/>
            <person name="Faria D.A."/>
            <person name="Sansaloni C.P."/>
            <person name="Petroli C.D."/>
            <person name="Yang X."/>
            <person name="Ranjan P."/>
            <person name="Tschaplinski T.J."/>
            <person name="Ye C.Y."/>
            <person name="Li T."/>
            <person name="Sterck L."/>
            <person name="Vanneste K."/>
            <person name="Murat F."/>
            <person name="Soler M."/>
            <person name="Clemente H.S."/>
            <person name="Saidi N."/>
            <person name="Cassan-Wang H."/>
            <person name="Dunand C."/>
            <person name="Hefer C.A."/>
            <person name="Bornberg-Bauer E."/>
            <person name="Kersting A.R."/>
            <person name="Vining K."/>
            <person name="Amarasinghe V."/>
            <person name="Ranik M."/>
            <person name="Naithani S."/>
            <person name="Elser J."/>
            <person name="Boyd A.E."/>
            <person name="Liston A."/>
            <person name="Spatafora J.W."/>
            <person name="Dharmwardhana P."/>
            <person name="Raja R."/>
            <person name="Sullivan C."/>
            <person name="Romanel E."/>
            <person name="Alves-Ferreira M."/>
            <person name="Kulheim C."/>
            <person name="Foley W."/>
            <person name="Carocha V."/>
            <person name="Paiva J."/>
            <person name="Kudrna D."/>
            <person name="Brommonschenkel S.H."/>
            <person name="Pasquali G."/>
            <person name="Byrne M."/>
            <person name="Rigault P."/>
            <person name="Tibbits J."/>
            <person name="Spokevicius A."/>
            <person name="Jones R.C."/>
            <person name="Steane D.A."/>
            <person name="Vaillancourt R.E."/>
            <person name="Potts B.M."/>
            <person name="Joubert F."/>
            <person name="Barry K."/>
            <person name="Pappas G.J."/>
            <person name="Strauss S.H."/>
            <person name="Jaiswal P."/>
            <person name="Grima-Pettenati J."/>
            <person name="Salse J."/>
            <person name="Van D.P."/>
            <person name="Rokhsar D.S."/>
            <person name="Schmutz J."/>
        </authorList>
    </citation>
    <scope>NUCLEOTIDE SEQUENCE</scope>
    <source>
        <tissue evidence="5">Leaf extractions</tissue>
    </source>
</reference>
<reference evidence="5" key="3">
    <citation type="submission" date="2023-04" db="EMBL/GenBank/DDBJ databases">
        <title>WGS assembly of Eucalyptus grandis.</title>
        <authorList>
            <person name="Myburg A."/>
            <person name="Grattapaglia D."/>
            <person name="Tuskan G."/>
            <person name="Hellsten U."/>
            <person name="Hayes R."/>
            <person name="Grimwood J."/>
            <person name="Jenkins J."/>
            <person name="Lindquist E."/>
            <person name="Tice H."/>
            <person name="Bauer D."/>
            <person name="Goodstein D."/>
            <person name="Dubchak I."/>
            <person name="Poliakov A."/>
            <person name="Mizrachi E."/>
            <person name="Kullan A."/>
            <person name="Hussey S."/>
            <person name="Pinard D."/>
            <person name="Van D."/>
            <person name="Singh P."/>
            <person name="Van J."/>
            <person name="Silva-Junior O."/>
            <person name="Togawa R."/>
            <person name="Pappas M."/>
            <person name="Faria D."/>
            <person name="Sansaloni C."/>
            <person name="Petroli C."/>
            <person name="Yang X."/>
            <person name="Ranjan P."/>
            <person name="Tschaplinski T."/>
            <person name="Ye C."/>
            <person name="Li T."/>
            <person name="Sterck L."/>
            <person name="Vanneste K."/>
            <person name="Murat F."/>
            <person name="Soler M."/>
            <person name="Clemente H."/>
            <person name="Saidi N."/>
            <person name="Cassan-Wang H."/>
            <person name="Dunand C."/>
            <person name="Hefer C."/>
            <person name="Bornberg-Bauer E."/>
            <person name="Kersting A."/>
            <person name="Vining K."/>
            <person name="Amarasinghe V."/>
            <person name="Ranik M."/>
            <person name="Naithani S."/>
            <person name="Elser J."/>
            <person name="Boyd A."/>
            <person name="Liston A."/>
            <person name="Spatafora J."/>
            <person name="Dharmwardhana P."/>
            <person name="Raja R."/>
            <person name="Sullivan C."/>
            <person name="Romanel E."/>
            <person name="Alves-Ferreira M."/>
            <person name="Kulheim C."/>
            <person name="Foley W."/>
            <person name="Carocha V."/>
            <person name="Paiva J."/>
            <person name="Kudrna D."/>
            <person name="Brommonschenkel S."/>
            <person name="Pasquali G."/>
            <person name="Byrne M."/>
            <person name="Rigault P."/>
            <person name="Tibbits J."/>
            <person name="Spokevicius A."/>
            <person name="Jones R."/>
            <person name="Steane D."/>
            <person name="Vaillancourt R."/>
            <person name="Potts B."/>
            <person name="Joubert F."/>
            <person name="Barry K."/>
            <person name="Pappas G."/>
            <person name="Strauss S."/>
            <person name="Jaiswal P."/>
            <person name="Grima-Pettenati J."/>
            <person name="Salse J."/>
            <person name="Van D."/>
            <person name="Rokhsar D."/>
            <person name="Schmutz J."/>
        </authorList>
    </citation>
    <scope>NUCLEOTIDE SEQUENCE</scope>
    <source>
        <tissue evidence="5">Leaf extractions</tissue>
    </source>
</reference>
<evidence type="ECO:0000256" key="1">
    <source>
        <dbReference type="ARBA" id="ARBA00022857"/>
    </source>
</evidence>
<reference evidence="6" key="1">
    <citation type="submission" date="2013-07" db="EMBL/GenBank/DDBJ databases">
        <title>The genome of Eucalyptus grandis.</title>
        <authorList>
            <person name="Schmutz J."/>
            <person name="Hayes R."/>
            <person name="Myburg A."/>
            <person name="Tuskan G."/>
            <person name="Grattapaglia D."/>
            <person name="Rokhsar D.S."/>
        </authorList>
    </citation>
    <scope>NUCLEOTIDE SEQUENCE</scope>
    <source>
        <tissue evidence="6">Leaf extractions</tissue>
    </source>
</reference>
<proteinExistence type="predicted"/>